<protein>
    <submittedName>
        <fullName evidence="1 3">Uncharacterized protein</fullName>
    </submittedName>
</protein>
<evidence type="ECO:0000313" key="2">
    <source>
        <dbReference type="Proteomes" id="UP000270296"/>
    </source>
</evidence>
<dbReference type="OrthoDB" id="1735926at2759"/>
<dbReference type="WBParaSite" id="SBAD_0001047801-mRNA-1">
    <property type="protein sequence ID" value="SBAD_0001047801-mRNA-1"/>
    <property type="gene ID" value="SBAD_0001047801"/>
</dbReference>
<proteinExistence type="predicted"/>
<dbReference type="EMBL" id="UZAM01013632">
    <property type="protein sequence ID" value="VDP29043.1"/>
    <property type="molecule type" value="Genomic_DNA"/>
</dbReference>
<evidence type="ECO:0000313" key="1">
    <source>
        <dbReference type="EMBL" id="VDP29043.1"/>
    </source>
</evidence>
<name>A0A183J2L7_9BILA</name>
<dbReference type="AlphaFoldDB" id="A0A183J2L7"/>
<dbReference type="Proteomes" id="UP000270296">
    <property type="component" value="Unassembled WGS sequence"/>
</dbReference>
<gene>
    <name evidence="1" type="ORF">SBAD_LOCUS10115</name>
</gene>
<organism evidence="3">
    <name type="scientific">Soboliphyme baturini</name>
    <dbReference type="NCBI Taxonomy" id="241478"/>
    <lineage>
        <taxon>Eukaryota</taxon>
        <taxon>Metazoa</taxon>
        <taxon>Ecdysozoa</taxon>
        <taxon>Nematoda</taxon>
        <taxon>Enoplea</taxon>
        <taxon>Dorylaimia</taxon>
        <taxon>Dioctophymatida</taxon>
        <taxon>Dioctophymatoidea</taxon>
        <taxon>Soboliphymatidae</taxon>
        <taxon>Soboliphyme</taxon>
    </lineage>
</organism>
<accession>A0A183J2L7</accession>
<reference evidence="3" key="1">
    <citation type="submission" date="2016-06" db="UniProtKB">
        <authorList>
            <consortium name="WormBaseParasite"/>
        </authorList>
    </citation>
    <scope>IDENTIFICATION</scope>
</reference>
<sequence length="192" mass="21119">MHLALSEAADPLLPTSIKVDTSVVLTTELAVATIPTYYPHVVCCGEGVKRRLHCLRYFDNFGGGGSGSGSGSGVMCLKAMRHNGVSKQALLNDPKRICASKINSEHLCDSSAMSKFRPDETYGSNGSSNLTSSWSFREEYENVTLMYAKHEKIPMKDFNSEVRATMDIDHLLNKAVLLLNLPETSLEEIFNK</sequence>
<evidence type="ECO:0000313" key="3">
    <source>
        <dbReference type="WBParaSite" id="SBAD_0001047801-mRNA-1"/>
    </source>
</evidence>
<reference evidence="1 2" key="2">
    <citation type="submission" date="2018-11" db="EMBL/GenBank/DDBJ databases">
        <authorList>
            <consortium name="Pathogen Informatics"/>
        </authorList>
    </citation>
    <scope>NUCLEOTIDE SEQUENCE [LARGE SCALE GENOMIC DNA]</scope>
</reference>
<keyword evidence="2" id="KW-1185">Reference proteome</keyword>